<reference evidence="2" key="1">
    <citation type="submission" date="2022-03" db="EMBL/GenBank/DDBJ databases">
        <authorList>
            <person name="Alioto T."/>
            <person name="Alioto T."/>
            <person name="Gomez Garrido J."/>
        </authorList>
    </citation>
    <scope>NUCLEOTIDE SEQUENCE</scope>
</reference>
<feature type="region of interest" description="Disordered" evidence="1">
    <location>
        <begin position="39"/>
        <end position="69"/>
    </location>
</feature>
<feature type="region of interest" description="Disordered" evidence="1">
    <location>
        <begin position="1"/>
        <end position="22"/>
    </location>
</feature>
<evidence type="ECO:0000313" key="3">
    <source>
        <dbReference type="Proteomes" id="UP001295444"/>
    </source>
</evidence>
<gene>
    <name evidence="2" type="ORF">PECUL_23A050472</name>
</gene>
<name>A0AAD1W018_PELCU</name>
<dbReference type="EMBL" id="OW240914">
    <property type="protein sequence ID" value="CAH2275827.1"/>
    <property type="molecule type" value="Genomic_DNA"/>
</dbReference>
<accession>A0AAD1W018</accession>
<evidence type="ECO:0000256" key="1">
    <source>
        <dbReference type="SAM" id="MobiDB-lite"/>
    </source>
</evidence>
<protein>
    <submittedName>
        <fullName evidence="2">Uncharacterized protein</fullName>
    </submittedName>
</protein>
<proteinExistence type="predicted"/>
<dbReference type="Proteomes" id="UP001295444">
    <property type="component" value="Chromosome 03"/>
</dbReference>
<keyword evidence="3" id="KW-1185">Reference proteome</keyword>
<feature type="non-terminal residue" evidence="2">
    <location>
        <position position="1"/>
    </location>
</feature>
<feature type="non-terminal residue" evidence="2">
    <location>
        <position position="114"/>
    </location>
</feature>
<dbReference type="AlphaFoldDB" id="A0AAD1W018"/>
<feature type="compositionally biased region" description="Polar residues" evidence="1">
    <location>
        <begin position="1"/>
        <end position="10"/>
    </location>
</feature>
<organism evidence="2 3">
    <name type="scientific">Pelobates cultripes</name>
    <name type="common">Western spadefoot toad</name>
    <dbReference type="NCBI Taxonomy" id="61616"/>
    <lineage>
        <taxon>Eukaryota</taxon>
        <taxon>Metazoa</taxon>
        <taxon>Chordata</taxon>
        <taxon>Craniata</taxon>
        <taxon>Vertebrata</taxon>
        <taxon>Euteleostomi</taxon>
        <taxon>Amphibia</taxon>
        <taxon>Batrachia</taxon>
        <taxon>Anura</taxon>
        <taxon>Pelobatoidea</taxon>
        <taxon>Pelobatidae</taxon>
        <taxon>Pelobates</taxon>
    </lineage>
</organism>
<evidence type="ECO:0000313" key="2">
    <source>
        <dbReference type="EMBL" id="CAH2275827.1"/>
    </source>
</evidence>
<sequence>SHGCYTSPQQQRERSTPCQPSLPAPKACKLKCRDSPGSQNTWRLIPRHGPQPRVPTTQRRHHQHAAGSRYSVQIAGAKWTSEAKVQDCDRDWAWWGCFEETQFLTKPLDRLRRP</sequence>